<dbReference type="InterPro" id="IPR018060">
    <property type="entry name" value="HTH_AraC"/>
</dbReference>
<dbReference type="PANTHER" id="PTHR46796">
    <property type="entry name" value="HTH-TYPE TRANSCRIPTIONAL ACTIVATOR RHAS-RELATED"/>
    <property type="match status" value="1"/>
</dbReference>
<accession>A0ABU2LHQ0</accession>
<dbReference type="PANTHER" id="PTHR46796:SF7">
    <property type="entry name" value="ARAC FAMILY TRANSCRIPTIONAL REGULATOR"/>
    <property type="match status" value="1"/>
</dbReference>
<dbReference type="InterPro" id="IPR009057">
    <property type="entry name" value="Homeodomain-like_sf"/>
</dbReference>
<name>A0ABU2LHQ0_9ACTN</name>
<protein>
    <submittedName>
        <fullName evidence="5">AraC family transcriptional regulator</fullName>
    </submittedName>
</protein>
<dbReference type="SMART" id="SM00342">
    <property type="entry name" value="HTH_ARAC"/>
    <property type="match status" value="1"/>
</dbReference>
<evidence type="ECO:0000313" key="6">
    <source>
        <dbReference type="Proteomes" id="UP001183420"/>
    </source>
</evidence>
<dbReference type="InterPro" id="IPR032783">
    <property type="entry name" value="AraC_lig"/>
</dbReference>
<dbReference type="SUPFAM" id="SSF46689">
    <property type="entry name" value="Homeodomain-like"/>
    <property type="match status" value="2"/>
</dbReference>
<evidence type="ECO:0000256" key="1">
    <source>
        <dbReference type="ARBA" id="ARBA00023015"/>
    </source>
</evidence>
<dbReference type="Pfam" id="PF12852">
    <property type="entry name" value="Cupin_6"/>
    <property type="match status" value="1"/>
</dbReference>
<feature type="domain" description="HTH araC/xylS-type" evidence="4">
    <location>
        <begin position="204"/>
        <end position="302"/>
    </location>
</feature>
<keyword evidence="6" id="KW-1185">Reference proteome</keyword>
<organism evidence="5 6">
    <name type="scientific">Streptomyces millisiae</name>
    <dbReference type="NCBI Taxonomy" id="3075542"/>
    <lineage>
        <taxon>Bacteria</taxon>
        <taxon>Bacillati</taxon>
        <taxon>Actinomycetota</taxon>
        <taxon>Actinomycetes</taxon>
        <taxon>Kitasatosporales</taxon>
        <taxon>Streptomycetaceae</taxon>
        <taxon>Streptomyces</taxon>
    </lineage>
</organism>
<keyword evidence="3" id="KW-0804">Transcription</keyword>
<comment type="caution">
    <text evidence="5">The sequence shown here is derived from an EMBL/GenBank/DDBJ whole genome shotgun (WGS) entry which is preliminary data.</text>
</comment>
<dbReference type="Gene3D" id="1.10.10.60">
    <property type="entry name" value="Homeodomain-like"/>
    <property type="match status" value="1"/>
</dbReference>
<gene>
    <name evidence="5" type="ORF">RNC47_01665</name>
</gene>
<dbReference type="InterPro" id="IPR050204">
    <property type="entry name" value="AraC_XylS_family_regulators"/>
</dbReference>
<sequence length="316" mass="34400">MVEDQLSQVLELVEVRGQLTGGFVTRGRWASHAALDTPLKFMAMVRGRARLTTDGAEGPIELEPGDVAILNNRSWLRLEGGTGEGPRREITPEPGFPSPRLLAADRVADDVVLGGRIDLNPAGRALLLQALPPLGHVRASAAAAANLRGSLERLFDEATGNRVGSAFAIRQHGQLLVLEMLRAYLGQAELPPGWLRLLTDERLRPALGRMHAEPAKPWGLAELARAAAMSRTSFAERFRAVAGVPPLTYLSRWRMLLARRALRDSDVRVGALAAELGYGSESAFSTAFKREVGESPLRYRHRARHESPDPAEPSPV</sequence>
<keyword evidence="1" id="KW-0805">Transcription regulation</keyword>
<evidence type="ECO:0000256" key="3">
    <source>
        <dbReference type="ARBA" id="ARBA00023163"/>
    </source>
</evidence>
<dbReference type="Pfam" id="PF12833">
    <property type="entry name" value="HTH_18"/>
    <property type="match status" value="1"/>
</dbReference>
<reference evidence="6" key="1">
    <citation type="submission" date="2023-07" db="EMBL/GenBank/DDBJ databases">
        <title>30 novel species of actinomycetes from the DSMZ collection.</title>
        <authorList>
            <person name="Nouioui I."/>
        </authorList>
    </citation>
    <scope>NUCLEOTIDE SEQUENCE [LARGE SCALE GENOMIC DNA]</scope>
    <source>
        <strain evidence="6">DSM 44918</strain>
    </source>
</reference>
<dbReference type="RefSeq" id="WP_311594767.1">
    <property type="nucleotide sequence ID" value="NZ_JAVREM010000001.1"/>
</dbReference>
<evidence type="ECO:0000313" key="5">
    <source>
        <dbReference type="EMBL" id="MDT0317041.1"/>
    </source>
</evidence>
<proteinExistence type="predicted"/>
<dbReference type="Proteomes" id="UP001183420">
    <property type="component" value="Unassembled WGS sequence"/>
</dbReference>
<dbReference type="InterPro" id="IPR018062">
    <property type="entry name" value="HTH_AraC-typ_CS"/>
</dbReference>
<evidence type="ECO:0000256" key="2">
    <source>
        <dbReference type="ARBA" id="ARBA00023125"/>
    </source>
</evidence>
<dbReference type="EMBL" id="JAVREM010000001">
    <property type="protein sequence ID" value="MDT0317041.1"/>
    <property type="molecule type" value="Genomic_DNA"/>
</dbReference>
<dbReference type="PROSITE" id="PS00041">
    <property type="entry name" value="HTH_ARAC_FAMILY_1"/>
    <property type="match status" value="1"/>
</dbReference>
<evidence type="ECO:0000259" key="4">
    <source>
        <dbReference type="PROSITE" id="PS01124"/>
    </source>
</evidence>
<dbReference type="PROSITE" id="PS01124">
    <property type="entry name" value="HTH_ARAC_FAMILY_2"/>
    <property type="match status" value="1"/>
</dbReference>
<keyword evidence="2" id="KW-0238">DNA-binding</keyword>